<keyword evidence="3" id="KW-0336">GPI-anchor</keyword>
<organism evidence="10">
    <name type="scientific">Trypanosoma brucei</name>
    <dbReference type="NCBI Taxonomy" id="5691"/>
    <lineage>
        <taxon>Eukaryota</taxon>
        <taxon>Discoba</taxon>
        <taxon>Euglenozoa</taxon>
        <taxon>Kinetoplastea</taxon>
        <taxon>Metakinetoplastina</taxon>
        <taxon>Trypanosomatida</taxon>
        <taxon>Trypanosomatidae</taxon>
        <taxon>Trypanosoma</taxon>
    </lineage>
</organism>
<feature type="region of interest" description="Disordered" evidence="7">
    <location>
        <begin position="391"/>
        <end position="421"/>
    </location>
</feature>
<dbReference type="GO" id="GO:0042783">
    <property type="term" value="P:symbiont-mediated evasion of host immune response"/>
    <property type="evidence" value="ECO:0007669"/>
    <property type="project" value="InterPro"/>
</dbReference>
<dbReference type="EMBL" id="KX700978">
    <property type="protein sequence ID" value="APD74934.1"/>
    <property type="molecule type" value="Genomic_DNA"/>
</dbReference>
<evidence type="ECO:0000256" key="1">
    <source>
        <dbReference type="ARBA" id="ARBA00004609"/>
    </source>
</evidence>
<keyword evidence="4" id="KW-0472">Membrane</keyword>
<keyword evidence="5" id="KW-0325">Glycoprotein</keyword>
<name>A0A1J0RAZ5_9TRYP</name>
<dbReference type="InterPro" id="IPR001812">
    <property type="entry name" value="Trypano_VSG_A_N_dom"/>
</dbReference>
<evidence type="ECO:0000256" key="5">
    <source>
        <dbReference type="ARBA" id="ARBA00023180"/>
    </source>
</evidence>
<dbReference type="GO" id="GO:0005886">
    <property type="term" value="C:plasma membrane"/>
    <property type="evidence" value="ECO:0007669"/>
    <property type="project" value="UniProtKB-SubCell"/>
</dbReference>
<evidence type="ECO:0000256" key="2">
    <source>
        <dbReference type="ARBA" id="ARBA00022475"/>
    </source>
</evidence>
<dbReference type="VEuPathDB" id="TriTrypDB:Tb427_000187100"/>
<protein>
    <submittedName>
        <fullName evidence="10">Variant surface glycoprotein 1125.4719</fullName>
    </submittedName>
</protein>
<comment type="subcellular location">
    <subcellularLocation>
        <location evidence="1">Cell membrane</location>
        <topology evidence="1">Lipid-anchor</topology>
        <topology evidence="1">GPI-anchor</topology>
    </subcellularLocation>
</comment>
<feature type="compositionally biased region" description="Basic and acidic residues" evidence="7">
    <location>
        <begin position="412"/>
        <end position="421"/>
    </location>
</feature>
<keyword evidence="6" id="KW-0449">Lipoprotein</keyword>
<dbReference type="GO" id="GO:0098552">
    <property type="term" value="C:side of membrane"/>
    <property type="evidence" value="ECO:0007669"/>
    <property type="project" value="UniProtKB-KW"/>
</dbReference>
<dbReference type="Pfam" id="PF00913">
    <property type="entry name" value="Trypan_glycop"/>
    <property type="match status" value="1"/>
</dbReference>
<dbReference type="SUPFAM" id="SSF58087">
    <property type="entry name" value="Variant surface glycoprotein (N-terminal domain)"/>
    <property type="match status" value="1"/>
</dbReference>
<reference evidence="10" key="1">
    <citation type="submission" date="2016-08" db="EMBL/GenBank/DDBJ databases">
        <title>VSG repertoire of Trypanosoma brucei EATRO 1125.</title>
        <authorList>
            <person name="Cross G.A."/>
        </authorList>
    </citation>
    <scope>NUCLEOTIDE SEQUENCE</scope>
    <source>
        <strain evidence="10">EATRO 1125</strain>
    </source>
</reference>
<keyword evidence="2" id="KW-1003">Cell membrane</keyword>
<evidence type="ECO:0000256" key="3">
    <source>
        <dbReference type="ARBA" id="ARBA00022622"/>
    </source>
</evidence>
<sequence length="470" mass="50328">MAKVTQWHLLLAFILAVAKADDKKTADVATDACKLARVLQSIATQLEGKLQPAAATISGKLPLMARLIAAAGQGSAEINLLAAPILLKLTTAVTTAESKLKALTTKTTEIAAKLRVEAVKAPAITEAVSVQVKTTDTGDTNAGTLDQKYNIQFTALKTGKLACPQELPQAAQNADNWIHPENLKTMVFYRLKINAQTGQARLPTLGKGAGGACTNGAASVANGGITGTNLCIAGGPLLVADKRTHAAAHNGNYIAQPVTYMEREAHPDKNEQALAQESLGVATEWQGASFKFDALEISSYNTDEAFKAAVATAVGNIKEPYDSAKHGEIISRLISNKYGDRKETFKNKFWDPLSKLPVPKIALGTDSDGTVAQISDTATTAKVLLHAAKQRQSKTEKRAANAAGKNRRRERRDKATAAECKTTEEGKCDEEKCTWNKDKKECKVKKGAEVICYVMNTPLLLAFLLLKITF</sequence>
<feature type="signal peptide" evidence="8">
    <location>
        <begin position="1"/>
        <end position="20"/>
    </location>
</feature>
<evidence type="ECO:0000256" key="4">
    <source>
        <dbReference type="ARBA" id="ARBA00023136"/>
    </source>
</evidence>
<feature type="domain" description="Trypanosome variant surface glycoprotein A-type N-terminal" evidence="9">
    <location>
        <begin position="31"/>
        <end position="386"/>
    </location>
</feature>
<dbReference type="AlphaFoldDB" id="A0A1J0RAZ5"/>
<evidence type="ECO:0000256" key="8">
    <source>
        <dbReference type="SAM" id="SignalP"/>
    </source>
</evidence>
<evidence type="ECO:0000256" key="6">
    <source>
        <dbReference type="ARBA" id="ARBA00023288"/>
    </source>
</evidence>
<keyword evidence="8" id="KW-0732">Signal</keyword>
<proteinExistence type="predicted"/>
<feature type="chain" id="PRO_5012881902" evidence="8">
    <location>
        <begin position="21"/>
        <end position="470"/>
    </location>
</feature>
<evidence type="ECO:0000313" key="10">
    <source>
        <dbReference type="EMBL" id="APD74934.1"/>
    </source>
</evidence>
<evidence type="ECO:0000259" key="9">
    <source>
        <dbReference type="Pfam" id="PF00913"/>
    </source>
</evidence>
<evidence type="ECO:0000256" key="7">
    <source>
        <dbReference type="SAM" id="MobiDB-lite"/>
    </source>
</evidence>
<accession>A0A1J0RAZ5</accession>